<accession>A0A370U4H6</accession>
<dbReference type="EMBL" id="QKRA01000016">
    <property type="protein sequence ID" value="RDL42657.1"/>
    <property type="molecule type" value="Genomic_DNA"/>
</dbReference>
<protein>
    <submittedName>
        <fullName evidence="2">Uncharacterized protein</fullName>
    </submittedName>
</protein>
<proteinExistence type="predicted"/>
<gene>
    <name evidence="2" type="ORF">DN730_18285</name>
</gene>
<keyword evidence="1" id="KW-0175">Coiled coil</keyword>
<evidence type="ECO:0000313" key="3">
    <source>
        <dbReference type="Proteomes" id="UP000254326"/>
    </source>
</evidence>
<name>A0A370U4H6_9GAMM</name>
<dbReference type="AlphaFoldDB" id="A0A370U4H6"/>
<organism evidence="2 3">
    <name type="scientific">Marinomonas piezotolerans</name>
    <dbReference type="NCBI Taxonomy" id="2213058"/>
    <lineage>
        <taxon>Bacteria</taxon>
        <taxon>Pseudomonadati</taxon>
        <taxon>Pseudomonadota</taxon>
        <taxon>Gammaproteobacteria</taxon>
        <taxon>Oceanospirillales</taxon>
        <taxon>Oceanospirillaceae</taxon>
        <taxon>Marinomonas</taxon>
    </lineage>
</organism>
<reference evidence="2 3" key="1">
    <citation type="submission" date="2018-06" db="EMBL/GenBank/DDBJ databases">
        <title>Marinomonas sp. YLB-05 draft genome sequence.</title>
        <authorList>
            <person name="Yu L."/>
            <person name="Tang X."/>
        </authorList>
    </citation>
    <scope>NUCLEOTIDE SEQUENCE [LARGE SCALE GENOMIC DNA]</scope>
    <source>
        <strain evidence="2 3">YLB-05</strain>
    </source>
</reference>
<evidence type="ECO:0000313" key="2">
    <source>
        <dbReference type="EMBL" id="RDL42657.1"/>
    </source>
</evidence>
<dbReference type="OrthoDB" id="6107331at2"/>
<feature type="coiled-coil region" evidence="1">
    <location>
        <begin position="106"/>
        <end position="153"/>
    </location>
</feature>
<keyword evidence="3" id="KW-1185">Reference proteome</keyword>
<evidence type="ECO:0000256" key="1">
    <source>
        <dbReference type="SAM" id="Coils"/>
    </source>
</evidence>
<dbReference type="RefSeq" id="WP_115469570.1">
    <property type="nucleotide sequence ID" value="NZ_QKRA01000016.1"/>
</dbReference>
<sequence>MKAQSTIGNAASSMKNGVIGIGIATAILFGSSAHADDYSCISVAEKKVAAEAAKLTDDWSDIFTTQAALITAKTECYIDENITKDNAEDKWADIKTDFQEGMKGIHNKFDAQVEKAKATYRDAKDKAKTDEALAKAEEKYDAAMEKISESYKRSVVALKDKLGIDE</sequence>
<dbReference type="Proteomes" id="UP000254326">
    <property type="component" value="Unassembled WGS sequence"/>
</dbReference>
<comment type="caution">
    <text evidence="2">The sequence shown here is derived from an EMBL/GenBank/DDBJ whole genome shotgun (WGS) entry which is preliminary data.</text>
</comment>